<feature type="domain" description="HAMP" evidence="12">
    <location>
        <begin position="52"/>
        <end position="104"/>
    </location>
</feature>
<dbReference type="GO" id="GO:0005524">
    <property type="term" value="F:ATP binding"/>
    <property type="evidence" value="ECO:0007669"/>
    <property type="project" value="UniProtKB-KW"/>
</dbReference>
<evidence type="ECO:0000256" key="2">
    <source>
        <dbReference type="ARBA" id="ARBA00004370"/>
    </source>
</evidence>
<evidence type="ECO:0000256" key="9">
    <source>
        <dbReference type="ARBA" id="ARBA00023012"/>
    </source>
</evidence>
<dbReference type="InterPro" id="IPR003594">
    <property type="entry name" value="HATPase_dom"/>
</dbReference>
<evidence type="ECO:0000313" key="13">
    <source>
        <dbReference type="EMBL" id="QCD43561.1"/>
    </source>
</evidence>
<dbReference type="EC" id="2.7.13.3" evidence="3"/>
<dbReference type="CDD" id="cd06225">
    <property type="entry name" value="HAMP"/>
    <property type="match status" value="1"/>
</dbReference>
<dbReference type="Proteomes" id="UP000297149">
    <property type="component" value="Chromosome"/>
</dbReference>
<dbReference type="InterPro" id="IPR036890">
    <property type="entry name" value="HATPase_C_sf"/>
</dbReference>
<keyword evidence="14" id="KW-1185">Reference proteome</keyword>
<dbReference type="SUPFAM" id="SSF55874">
    <property type="entry name" value="ATPase domain of HSP90 chaperone/DNA topoisomerase II/histidine kinase"/>
    <property type="match status" value="1"/>
</dbReference>
<dbReference type="Gene3D" id="6.10.340.10">
    <property type="match status" value="1"/>
</dbReference>
<evidence type="ECO:0000313" key="14">
    <source>
        <dbReference type="Proteomes" id="UP000297149"/>
    </source>
</evidence>
<feature type="transmembrane region" description="Helical" evidence="10">
    <location>
        <begin position="31"/>
        <end position="52"/>
    </location>
</feature>
<dbReference type="GO" id="GO:0016020">
    <property type="term" value="C:membrane"/>
    <property type="evidence" value="ECO:0007669"/>
    <property type="project" value="UniProtKB-SubCell"/>
</dbReference>
<evidence type="ECO:0000256" key="5">
    <source>
        <dbReference type="ARBA" id="ARBA00022679"/>
    </source>
</evidence>
<dbReference type="Pfam" id="PF13188">
    <property type="entry name" value="PAS_8"/>
    <property type="match status" value="1"/>
</dbReference>
<accession>A0A4P7W631</accession>
<evidence type="ECO:0000256" key="8">
    <source>
        <dbReference type="ARBA" id="ARBA00022840"/>
    </source>
</evidence>
<keyword evidence="4" id="KW-0597">Phosphoprotein</keyword>
<dbReference type="GO" id="GO:0000160">
    <property type="term" value="P:phosphorelay signal transduction system"/>
    <property type="evidence" value="ECO:0007669"/>
    <property type="project" value="UniProtKB-KW"/>
</dbReference>
<protein>
    <recommendedName>
        <fullName evidence="3">histidine kinase</fullName>
        <ecNumber evidence="3">2.7.13.3</ecNumber>
    </recommendedName>
</protein>
<dbReference type="Gene3D" id="3.30.565.10">
    <property type="entry name" value="Histidine kinase-like ATPase, C-terminal domain"/>
    <property type="match status" value="1"/>
</dbReference>
<evidence type="ECO:0000256" key="10">
    <source>
        <dbReference type="SAM" id="Phobius"/>
    </source>
</evidence>
<keyword evidence="9" id="KW-0902">Two-component regulatory system</keyword>
<keyword evidence="10" id="KW-0812">Transmembrane</keyword>
<feature type="transmembrane region" description="Helical" evidence="10">
    <location>
        <begin position="5"/>
        <end position="25"/>
    </location>
</feature>
<dbReference type="PROSITE" id="PS50109">
    <property type="entry name" value="HIS_KIN"/>
    <property type="match status" value="1"/>
</dbReference>
<dbReference type="Pfam" id="PF02518">
    <property type="entry name" value="HATPase_c"/>
    <property type="match status" value="1"/>
</dbReference>
<evidence type="ECO:0000259" key="11">
    <source>
        <dbReference type="PROSITE" id="PS50109"/>
    </source>
</evidence>
<dbReference type="KEGG" id="ddb:E7747_15655"/>
<name>A0A4P7W631_9BACT</name>
<dbReference type="PRINTS" id="PR00344">
    <property type="entry name" value="BCTRLSENSOR"/>
</dbReference>
<comment type="subcellular location">
    <subcellularLocation>
        <location evidence="2">Membrane</location>
    </subcellularLocation>
</comment>
<dbReference type="EMBL" id="CP039396">
    <property type="protein sequence ID" value="QCD43561.1"/>
    <property type="molecule type" value="Genomic_DNA"/>
</dbReference>
<organism evidence="13 14">
    <name type="scientific">Duncaniella dubosii</name>
    <dbReference type="NCBI Taxonomy" id="2518971"/>
    <lineage>
        <taxon>Bacteria</taxon>
        <taxon>Pseudomonadati</taxon>
        <taxon>Bacteroidota</taxon>
        <taxon>Bacteroidia</taxon>
        <taxon>Bacteroidales</taxon>
        <taxon>Muribaculaceae</taxon>
        <taxon>Duncaniella</taxon>
    </lineage>
</organism>
<keyword evidence="10" id="KW-0472">Membrane</keyword>
<dbReference type="PROSITE" id="PS50885">
    <property type="entry name" value="HAMP"/>
    <property type="match status" value="1"/>
</dbReference>
<evidence type="ECO:0000256" key="3">
    <source>
        <dbReference type="ARBA" id="ARBA00012438"/>
    </source>
</evidence>
<sequence>MRVRWIFILIIMMLVASIVTSFMISGENNSIVGWIARLSCVLALMLMVIFYWKIMKPLRSITNGVNLLRAQDFSSRLAHVGQRESDMIIDMFNRMMDSLKTERLRMREQNHFLDLLIDVSPMGIVILDDNNRITGVNPSARTFLEISPDSPIPGLRLTDIDTQLAQSLSRLAKGETVTVRLSDSMIYRCSRLSFMDKGFAHPFILIEKLTEEVMKAEKKSYEKVIRVIAHEVNNTMAGVNSMLTTAEAILNENQEKNADILEVINVCEGRCHDMSSFITAYANVVKIPEAELISTDLNEQLRRWEIMLESLCLGHLVSLEFHLSSNNIPVLLDSVLMEQVMINIIKNSVESIDSRHAGEFQSVSDTPVGYKGRIIVATSSNPPMITVTDNGAGISDETASMLFSPFFSTKVNGHGIGLLFISEVLHKHGCRFSLSTAADGLTRFKIAFSPLLRP</sequence>
<gene>
    <name evidence="13" type="ORF">E7747_15655</name>
</gene>
<dbReference type="PANTHER" id="PTHR43065">
    <property type="entry name" value="SENSOR HISTIDINE KINASE"/>
    <property type="match status" value="1"/>
</dbReference>
<evidence type="ECO:0000259" key="12">
    <source>
        <dbReference type="PROSITE" id="PS50885"/>
    </source>
</evidence>
<keyword evidence="5" id="KW-0808">Transferase</keyword>
<dbReference type="Gene3D" id="3.30.450.20">
    <property type="entry name" value="PAS domain"/>
    <property type="match status" value="1"/>
</dbReference>
<keyword evidence="10" id="KW-1133">Transmembrane helix</keyword>
<dbReference type="InterPro" id="IPR003660">
    <property type="entry name" value="HAMP_dom"/>
</dbReference>
<keyword evidence="6" id="KW-0547">Nucleotide-binding</keyword>
<dbReference type="GO" id="GO:0004673">
    <property type="term" value="F:protein histidine kinase activity"/>
    <property type="evidence" value="ECO:0007669"/>
    <property type="project" value="UniProtKB-EC"/>
</dbReference>
<dbReference type="InterPro" id="IPR000014">
    <property type="entry name" value="PAS"/>
</dbReference>
<dbReference type="SUPFAM" id="SSF55785">
    <property type="entry name" value="PYP-like sensor domain (PAS domain)"/>
    <property type="match status" value="1"/>
</dbReference>
<dbReference type="RefSeq" id="WP_136416922.1">
    <property type="nucleotide sequence ID" value="NZ_CP039396.1"/>
</dbReference>
<dbReference type="SMART" id="SM00304">
    <property type="entry name" value="HAMP"/>
    <property type="match status" value="1"/>
</dbReference>
<proteinExistence type="predicted"/>
<keyword evidence="8" id="KW-0067">ATP-binding</keyword>
<feature type="domain" description="Histidine kinase" evidence="11">
    <location>
        <begin position="227"/>
        <end position="452"/>
    </location>
</feature>
<dbReference type="PANTHER" id="PTHR43065:SF10">
    <property type="entry name" value="PEROXIDE STRESS-ACTIVATED HISTIDINE KINASE MAK3"/>
    <property type="match status" value="1"/>
</dbReference>
<evidence type="ECO:0000256" key="1">
    <source>
        <dbReference type="ARBA" id="ARBA00000085"/>
    </source>
</evidence>
<reference evidence="14" key="1">
    <citation type="submission" date="2019-02" db="EMBL/GenBank/DDBJ databases">
        <title>Isolation and identification of novel species under the genus Muribaculum.</title>
        <authorList>
            <person name="Miyake S."/>
            <person name="Ding Y."/>
            <person name="Low A."/>
            <person name="Soh M."/>
            <person name="Seedorf H."/>
        </authorList>
    </citation>
    <scope>NUCLEOTIDE SEQUENCE [LARGE SCALE GENOMIC DNA]</scope>
    <source>
        <strain evidence="14">H5</strain>
    </source>
</reference>
<evidence type="ECO:0000256" key="7">
    <source>
        <dbReference type="ARBA" id="ARBA00022777"/>
    </source>
</evidence>
<dbReference type="InterPro" id="IPR035965">
    <property type="entry name" value="PAS-like_dom_sf"/>
</dbReference>
<dbReference type="AlphaFoldDB" id="A0A4P7W631"/>
<dbReference type="InterPro" id="IPR005467">
    <property type="entry name" value="His_kinase_dom"/>
</dbReference>
<evidence type="ECO:0000256" key="4">
    <source>
        <dbReference type="ARBA" id="ARBA00022553"/>
    </source>
</evidence>
<comment type="catalytic activity">
    <reaction evidence="1">
        <text>ATP + protein L-histidine = ADP + protein N-phospho-L-histidine.</text>
        <dbReference type="EC" id="2.7.13.3"/>
    </reaction>
</comment>
<dbReference type="InterPro" id="IPR004358">
    <property type="entry name" value="Sig_transdc_His_kin-like_C"/>
</dbReference>
<dbReference type="SMART" id="SM00387">
    <property type="entry name" value="HATPase_c"/>
    <property type="match status" value="1"/>
</dbReference>
<keyword evidence="7" id="KW-0418">Kinase</keyword>
<evidence type="ECO:0000256" key="6">
    <source>
        <dbReference type="ARBA" id="ARBA00022741"/>
    </source>
</evidence>